<sequence length="68" mass="7269">MSHGTGADRRACGGAQQNDTATSPNAHSRRNENDNENASRLAARLCSLTLCRVVSSNAPQPNQLFITD</sequence>
<proteinExistence type="predicted"/>
<reference evidence="2 3" key="1">
    <citation type="journal article" date="2015" name="Nat. Commun.">
        <title>Outbred genome sequencing and CRISPR/Cas9 gene editing in butterflies.</title>
        <authorList>
            <person name="Li X."/>
            <person name="Fan D."/>
            <person name="Zhang W."/>
            <person name="Liu G."/>
            <person name="Zhang L."/>
            <person name="Zhao L."/>
            <person name="Fang X."/>
            <person name="Chen L."/>
            <person name="Dong Y."/>
            <person name="Chen Y."/>
            <person name="Ding Y."/>
            <person name="Zhao R."/>
            <person name="Feng M."/>
            <person name="Zhu Y."/>
            <person name="Feng Y."/>
            <person name="Jiang X."/>
            <person name="Zhu D."/>
            <person name="Xiang H."/>
            <person name="Feng X."/>
            <person name="Li S."/>
            <person name="Wang J."/>
            <person name="Zhang G."/>
            <person name="Kronforst M.R."/>
            <person name="Wang W."/>
        </authorList>
    </citation>
    <scope>NUCLEOTIDE SEQUENCE [LARGE SCALE GENOMIC DNA]</scope>
    <source>
        <strain evidence="2">Ya'a_city_454_Pm</strain>
        <tissue evidence="2">Whole body</tissue>
    </source>
</reference>
<evidence type="ECO:0000313" key="2">
    <source>
        <dbReference type="EMBL" id="KPJ06419.1"/>
    </source>
</evidence>
<evidence type="ECO:0000313" key="3">
    <source>
        <dbReference type="Proteomes" id="UP000053240"/>
    </source>
</evidence>
<feature type="compositionally biased region" description="Basic and acidic residues" evidence="1">
    <location>
        <begin position="1"/>
        <end position="11"/>
    </location>
</feature>
<dbReference type="Proteomes" id="UP000053240">
    <property type="component" value="Unassembled WGS sequence"/>
</dbReference>
<feature type="compositionally biased region" description="Polar residues" evidence="1">
    <location>
        <begin position="15"/>
        <end position="26"/>
    </location>
</feature>
<dbReference type="AlphaFoldDB" id="A0A194QM27"/>
<evidence type="ECO:0000256" key="1">
    <source>
        <dbReference type="SAM" id="MobiDB-lite"/>
    </source>
</evidence>
<dbReference type="EMBL" id="KQ461196">
    <property type="protein sequence ID" value="KPJ06419.1"/>
    <property type="molecule type" value="Genomic_DNA"/>
</dbReference>
<gene>
    <name evidence="2" type="ORF">RR48_14158</name>
</gene>
<feature type="region of interest" description="Disordered" evidence="1">
    <location>
        <begin position="1"/>
        <end position="37"/>
    </location>
</feature>
<keyword evidence="3" id="KW-1185">Reference proteome</keyword>
<protein>
    <submittedName>
        <fullName evidence="2">Uncharacterized protein</fullName>
    </submittedName>
</protein>
<name>A0A194QM27_PAPMA</name>
<organism evidence="2 3">
    <name type="scientific">Papilio machaon</name>
    <name type="common">Old World swallowtail butterfly</name>
    <dbReference type="NCBI Taxonomy" id="76193"/>
    <lineage>
        <taxon>Eukaryota</taxon>
        <taxon>Metazoa</taxon>
        <taxon>Ecdysozoa</taxon>
        <taxon>Arthropoda</taxon>
        <taxon>Hexapoda</taxon>
        <taxon>Insecta</taxon>
        <taxon>Pterygota</taxon>
        <taxon>Neoptera</taxon>
        <taxon>Endopterygota</taxon>
        <taxon>Lepidoptera</taxon>
        <taxon>Glossata</taxon>
        <taxon>Ditrysia</taxon>
        <taxon>Papilionoidea</taxon>
        <taxon>Papilionidae</taxon>
        <taxon>Papilioninae</taxon>
        <taxon>Papilio</taxon>
    </lineage>
</organism>
<dbReference type="InParanoid" id="A0A194QM27"/>
<accession>A0A194QM27</accession>